<evidence type="ECO:0000256" key="1">
    <source>
        <dbReference type="SAM" id="MobiDB-lite"/>
    </source>
</evidence>
<keyword evidence="3" id="KW-1185">Reference proteome</keyword>
<protein>
    <submittedName>
        <fullName evidence="2">Uncharacterized protein</fullName>
    </submittedName>
</protein>
<gene>
    <name evidence="2" type="ORF">HUK38_01325</name>
</gene>
<name>A0A839HEL3_9GAMM</name>
<dbReference type="RefSeq" id="WP_182581973.1">
    <property type="nucleotide sequence ID" value="NZ_JABVCQ010000002.1"/>
</dbReference>
<dbReference type="EMBL" id="JABVCQ010000002">
    <property type="protein sequence ID" value="MBB1124872.1"/>
    <property type="molecule type" value="Genomic_DNA"/>
</dbReference>
<comment type="caution">
    <text evidence="2">The sequence shown here is derived from an EMBL/GenBank/DDBJ whole genome shotgun (WGS) entry which is preliminary data.</text>
</comment>
<accession>A0A839HEL3</accession>
<reference evidence="2 3" key="1">
    <citation type="journal article" date="2020" name="Arch. Microbiol.">
        <title>The genome sequence of the giant phototrophic gammaproteobacterium Thiospirillum jenense gives insight into its physiological properties and phylogenetic relationships.</title>
        <authorList>
            <person name="Imhoff J.F."/>
            <person name="Meyer T.E."/>
            <person name="Kyndt J.A."/>
        </authorList>
    </citation>
    <scope>NUCLEOTIDE SEQUENCE [LARGE SCALE GENOMIC DNA]</scope>
    <source>
        <strain evidence="2 3">DSM 216</strain>
    </source>
</reference>
<dbReference type="Proteomes" id="UP000548632">
    <property type="component" value="Unassembled WGS sequence"/>
</dbReference>
<evidence type="ECO:0000313" key="3">
    <source>
        <dbReference type="Proteomes" id="UP000548632"/>
    </source>
</evidence>
<organism evidence="2 3">
    <name type="scientific">Thiospirillum jenense</name>
    <dbReference type="NCBI Taxonomy" id="1653858"/>
    <lineage>
        <taxon>Bacteria</taxon>
        <taxon>Pseudomonadati</taxon>
        <taxon>Pseudomonadota</taxon>
        <taxon>Gammaproteobacteria</taxon>
        <taxon>Chromatiales</taxon>
        <taxon>Chromatiaceae</taxon>
        <taxon>Thiospirillum</taxon>
    </lineage>
</organism>
<feature type="region of interest" description="Disordered" evidence="1">
    <location>
        <begin position="82"/>
        <end position="108"/>
    </location>
</feature>
<proteinExistence type="predicted"/>
<sequence length="221" mass="24354">MPADSISIAFDMILDEIDSVIGDVNTQGAAFLRQNEYAQAKTAIAAGENLGAFRNKLAALKHEWITELDEATRQRVQLKNAVESAGESIDEDDGDDADQHDNADELPDEWPLMTQLTPFNHKSPKTILVVKFADGAVIYEKKASDTFAQVIKKLGWQRVAALNFAFGKAPLISKQKLDTVNQVNIGQCFVTTHSSTDAKRRLLLKIAQALNENFSVDIVKP</sequence>
<evidence type="ECO:0000313" key="2">
    <source>
        <dbReference type="EMBL" id="MBB1124872.1"/>
    </source>
</evidence>
<dbReference type="AlphaFoldDB" id="A0A839HEL3"/>